<evidence type="ECO:0000256" key="1">
    <source>
        <dbReference type="SAM" id="MobiDB-lite"/>
    </source>
</evidence>
<accession>A0AAD0IZ10</accession>
<name>A0AAD0IZ10_9BURK</name>
<feature type="region of interest" description="Disordered" evidence="1">
    <location>
        <begin position="226"/>
        <end position="296"/>
    </location>
</feature>
<dbReference type="Proteomes" id="UP000244809">
    <property type="component" value="Chromosome 1"/>
</dbReference>
<reference evidence="2 3" key="1">
    <citation type="submission" date="2017-04" db="EMBL/GenBank/DDBJ databases">
        <title>Complete genome sequence of Burkholderia cenocepacia PC184 Midwest clone.</title>
        <authorList>
            <person name="Mulks M.H."/>
            <person name="Cooper V.S."/>
        </authorList>
    </citation>
    <scope>NUCLEOTIDE SEQUENCE [LARGE SCALE GENOMIC DNA]</scope>
    <source>
        <strain evidence="2 3">PC184 Mulks</strain>
    </source>
</reference>
<evidence type="ECO:0000313" key="3">
    <source>
        <dbReference type="Proteomes" id="UP000244809"/>
    </source>
</evidence>
<keyword evidence="2" id="KW-0645">Protease</keyword>
<keyword evidence="2" id="KW-0378">Hydrolase</keyword>
<protein>
    <submittedName>
        <fullName evidence="2">Serine protease</fullName>
    </submittedName>
</protein>
<dbReference type="GO" id="GO:0006508">
    <property type="term" value="P:proteolysis"/>
    <property type="evidence" value="ECO:0007669"/>
    <property type="project" value="UniProtKB-KW"/>
</dbReference>
<evidence type="ECO:0000313" key="2">
    <source>
        <dbReference type="EMBL" id="AWG29479.1"/>
    </source>
</evidence>
<dbReference type="GO" id="GO:0008233">
    <property type="term" value="F:peptidase activity"/>
    <property type="evidence" value="ECO:0007669"/>
    <property type="project" value="UniProtKB-KW"/>
</dbReference>
<feature type="compositionally biased region" description="Low complexity" evidence="1">
    <location>
        <begin position="258"/>
        <end position="291"/>
    </location>
</feature>
<dbReference type="AlphaFoldDB" id="A0AAD0IZ10"/>
<sequence>MSMQDITGHYAIPLAHPFSDVPPPYGRRRRPFVASRRPKPNVFDLKGTRRAAMPAAGQADMVVRATKSRKAEKAVRAEDFGSDNRAWVRPHPLRRHWRLTLMACTLFGATCVFATHFVDERQHAAQHGVVYSAAILAAPTAAVAATQVAQATGRAAEVAIVPADRATTADGQVAGPAAVAAEAAEAASAASRALHAGRAPSGDAPVAVAMAIASDAVVAQAAAPDAEPASPVTSKPVAAAARSAAKPGAMSRGKKAPDAASNAPAAPPSRGAATHAQRAAHAAGEPAGTPASSSAEAVGMTAAEFAQWLATTRDASRPAAVDTDLTVALPSHTRLIGR</sequence>
<organism evidence="2 3">
    <name type="scientific">Burkholderia cenocepacia</name>
    <dbReference type="NCBI Taxonomy" id="95486"/>
    <lineage>
        <taxon>Bacteria</taxon>
        <taxon>Pseudomonadati</taxon>
        <taxon>Pseudomonadota</taxon>
        <taxon>Betaproteobacteria</taxon>
        <taxon>Burkholderiales</taxon>
        <taxon>Burkholderiaceae</taxon>
        <taxon>Burkholderia</taxon>
        <taxon>Burkholderia cepacia complex</taxon>
    </lineage>
</organism>
<gene>
    <name evidence="2" type="ORF">B9Z07_11880</name>
</gene>
<feature type="compositionally biased region" description="Low complexity" evidence="1">
    <location>
        <begin position="226"/>
        <end position="249"/>
    </location>
</feature>
<proteinExistence type="predicted"/>
<dbReference type="EMBL" id="CP021067">
    <property type="protein sequence ID" value="AWG29479.1"/>
    <property type="molecule type" value="Genomic_DNA"/>
</dbReference>